<dbReference type="AlphaFoldDB" id="F8N1L6"/>
<evidence type="ECO:0000313" key="1">
    <source>
        <dbReference type="EMBL" id="EGO52347.1"/>
    </source>
</evidence>
<evidence type="ECO:0000313" key="2">
    <source>
        <dbReference type="Proteomes" id="UP000008065"/>
    </source>
</evidence>
<dbReference type="Proteomes" id="UP000008065">
    <property type="component" value="Unassembled WGS sequence"/>
</dbReference>
<dbReference type="RefSeq" id="XP_009855989.1">
    <property type="nucleotide sequence ID" value="XM_009857687.1"/>
</dbReference>
<organism evidence="1 2">
    <name type="scientific">Neurospora tetrasperma (strain FGSC 2508 / ATCC MYA-4615 / P0657)</name>
    <dbReference type="NCBI Taxonomy" id="510951"/>
    <lineage>
        <taxon>Eukaryota</taxon>
        <taxon>Fungi</taxon>
        <taxon>Dikarya</taxon>
        <taxon>Ascomycota</taxon>
        <taxon>Pezizomycotina</taxon>
        <taxon>Sordariomycetes</taxon>
        <taxon>Sordariomycetidae</taxon>
        <taxon>Sordariales</taxon>
        <taxon>Sordariaceae</taxon>
        <taxon>Neurospora</taxon>
    </lineage>
</organism>
<gene>
    <name evidence="1" type="ORF">NEUTE1DRAFT_96660</name>
</gene>
<dbReference type="EMBL" id="GL891382">
    <property type="protein sequence ID" value="EGO52347.1"/>
    <property type="molecule type" value="Genomic_DNA"/>
</dbReference>
<reference evidence="2" key="1">
    <citation type="journal article" date="2011" name="Genetics">
        <title>Massive changes in genome architecture accompany the transition to self-fertility in the filamentous fungus Neurospora tetrasperma.</title>
        <authorList>
            <person name="Ellison C.E."/>
            <person name="Stajich J.E."/>
            <person name="Jacobson D.J."/>
            <person name="Natvig D.O."/>
            <person name="Lapidus A."/>
            <person name="Foster B."/>
            <person name="Aerts A."/>
            <person name="Riley R."/>
            <person name="Lindquist E.A."/>
            <person name="Grigoriev I.V."/>
            <person name="Taylor J.W."/>
        </authorList>
    </citation>
    <scope>NUCLEOTIDE SEQUENCE [LARGE SCALE GENOMIC DNA]</scope>
    <source>
        <strain evidence="2">FGSC 2508 / P0657</strain>
    </source>
</reference>
<accession>F8N1L6</accession>
<dbReference type="HOGENOM" id="CLU_2705437_0_0_1"/>
<dbReference type="GeneID" id="20831723"/>
<proteinExistence type="predicted"/>
<name>F8N1L6_NEUT8</name>
<sequence length="73" mass="7821">MLVASLIVDLHPSRIMPRLICAGTDISLATYSLSGGNTIRRGNAMLGRSSYQGLLILSNVAEENLPWYLASAS</sequence>
<dbReference type="KEGG" id="nte:NEUTE1DRAFT96660"/>
<dbReference type="VEuPathDB" id="FungiDB:NEUTE1DRAFT_96660"/>
<keyword evidence="2" id="KW-1185">Reference proteome</keyword>
<protein>
    <submittedName>
        <fullName evidence="1">Uncharacterized protein</fullName>
    </submittedName>
</protein>